<dbReference type="Gene3D" id="3.40.50.150">
    <property type="entry name" value="Vaccinia Virus protein VP39"/>
    <property type="match status" value="1"/>
</dbReference>
<proteinExistence type="predicted"/>
<evidence type="ECO:0000313" key="2">
    <source>
        <dbReference type="EMBL" id="QKF49366.1"/>
    </source>
</evidence>
<evidence type="ECO:0000313" key="3">
    <source>
        <dbReference type="Proteomes" id="UP000501989"/>
    </source>
</evidence>
<dbReference type="AlphaFoldDB" id="A0A6M8MC23"/>
<protein>
    <recommendedName>
        <fullName evidence="4">Methyltransferase</fullName>
    </recommendedName>
</protein>
<dbReference type="Proteomes" id="UP000501989">
    <property type="component" value="Chromosome"/>
</dbReference>
<dbReference type="KEGG" id="pgg:FX982_00285"/>
<dbReference type="SUPFAM" id="SSF53335">
    <property type="entry name" value="S-adenosyl-L-methionine-dependent methyltransferases"/>
    <property type="match status" value="1"/>
</dbReference>
<name>A0A6M8MC23_9PSED</name>
<dbReference type="InterPro" id="IPR016980">
    <property type="entry name" value="S-AdoMet-dep_MeTrfase_Alr7345"/>
</dbReference>
<feature type="signal peptide" evidence="1">
    <location>
        <begin position="1"/>
        <end position="23"/>
    </location>
</feature>
<feature type="chain" id="PRO_5026827183" description="Methyltransferase" evidence="1">
    <location>
        <begin position="24"/>
        <end position="275"/>
    </location>
</feature>
<dbReference type="PIRSF" id="PIRSF031679">
    <property type="entry name" value="Mtase_Alr7345_prd"/>
    <property type="match status" value="1"/>
</dbReference>
<dbReference type="RefSeq" id="WP_172609371.1">
    <property type="nucleotide sequence ID" value="NZ_CP053746.1"/>
</dbReference>
<dbReference type="InterPro" id="IPR029063">
    <property type="entry name" value="SAM-dependent_MTases_sf"/>
</dbReference>
<gene>
    <name evidence="2" type="ORF">FX982_00285</name>
</gene>
<accession>A0A6M8MC23</accession>
<dbReference type="CDD" id="cd02440">
    <property type="entry name" value="AdoMet_MTases"/>
    <property type="match status" value="1"/>
</dbReference>
<organism evidence="2 3">
    <name type="scientific">Pseudomonas graminis</name>
    <dbReference type="NCBI Taxonomy" id="158627"/>
    <lineage>
        <taxon>Bacteria</taxon>
        <taxon>Pseudomonadati</taxon>
        <taxon>Pseudomonadota</taxon>
        <taxon>Gammaproteobacteria</taxon>
        <taxon>Pseudomonadales</taxon>
        <taxon>Pseudomonadaceae</taxon>
        <taxon>Pseudomonas</taxon>
    </lineage>
</organism>
<keyword evidence="3" id="KW-1185">Reference proteome</keyword>
<sequence length="275" mass="29701">MKPALMVLSLAALSATGLAAASAAPESTVTHAQFASVLSGDWRVPQNAARDQYRHPEQTLKFFGLRPDQTVIEITPGNGWYSELLAPLLKDKGHYVAAIVDPAASDYAKKSADSLKQKYAADPAHYGKVEVVAYAPEAPVFGKPGSADTVLTFRNVHNWVDAGNEAATFKAFYEVLKPGGTLGVVDHRAKPGTTAKDNEKNGYLPTDYVVKLAQKAGFKLAAESEINANPKDTKDYPDGVWTLPPALVKGEQDKAKYLAIGESDRMTLRFIKPEK</sequence>
<dbReference type="EMBL" id="CP053746">
    <property type="protein sequence ID" value="QKF49366.1"/>
    <property type="molecule type" value="Genomic_DNA"/>
</dbReference>
<evidence type="ECO:0000256" key="1">
    <source>
        <dbReference type="SAM" id="SignalP"/>
    </source>
</evidence>
<reference evidence="3" key="1">
    <citation type="submission" date="2019-12" db="EMBL/GenBank/DDBJ databases">
        <title>Endophytic bacteria associated with Panax ginseng seedlings.</title>
        <authorList>
            <person name="Park J.M."/>
            <person name="Shin R."/>
            <person name="Jo S.H."/>
        </authorList>
    </citation>
    <scope>NUCLEOTIDE SEQUENCE [LARGE SCALE GENOMIC DNA]</scope>
    <source>
        <strain evidence="3">PgKB30</strain>
    </source>
</reference>
<evidence type="ECO:0008006" key="4">
    <source>
        <dbReference type="Google" id="ProtNLM"/>
    </source>
</evidence>
<keyword evidence="1" id="KW-0732">Signal</keyword>